<feature type="non-terminal residue" evidence="4">
    <location>
        <position position="204"/>
    </location>
</feature>
<dbReference type="AlphaFoldDB" id="A0AA38LM77"/>
<dbReference type="OMA" id="DNINSHT"/>
<evidence type="ECO:0000313" key="4">
    <source>
        <dbReference type="EMBL" id="KAH9330258.1"/>
    </source>
</evidence>
<keyword evidence="5" id="KW-1185">Reference proteome</keyword>
<dbReference type="Gene3D" id="2.130.10.10">
    <property type="entry name" value="YVTN repeat-like/Quinoprotein amine dehydrogenase"/>
    <property type="match status" value="1"/>
</dbReference>
<dbReference type="InterPro" id="IPR036322">
    <property type="entry name" value="WD40_repeat_dom_sf"/>
</dbReference>
<evidence type="ECO:0000256" key="1">
    <source>
        <dbReference type="ARBA" id="ARBA00022574"/>
    </source>
</evidence>
<dbReference type="SMART" id="SM00320">
    <property type="entry name" value="WD40"/>
    <property type="match status" value="3"/>
</dbReference>
<dbReference type="InterPro" id="IPR052254">
    <property type="entry name" value="CUL4-DDB1_E3_ligase_receptor"/>
</dbReference>
<dbReference type="InterPro" id="IPR001680">
    <property type="entry name" value="WD40_rpt"/>
</dbReference>
<name>A0AA38LM77_TAXCH</name>
<dbReference type="PROSITE" id="PS50082">
    <property type="entry name" value="WD_REPEATS_2"/>
    <property type="match status" value="1"/>
</dbReference>
<proteinExistence type="predicted"/>
<feature type="non-terminal residue" evidence="4">
    <location>
        <position position="1"/>
    </location>
</feature>
<dbReference type="InterPro" id="IPR015943">
    <property type="entry name" value="WD40/YVTN_repeat-like_dom_sf"/>
</dbReference>
<accession>A0AA38LM77</accession>
<gene>
    <name evidence="4" type="ORF">KI387_002366</name>
</gene>
<dbReference type="PANTHER" id="PTHR44472">
    <property type="entry name" value="DDB1- AND CUL4-ASSOCIATED FACTOR 4-RELATED"/>
    <property type="match status" value="1"/>
</dbReference>
<organism evidence="4 5">
    <name type="scientific">Taxus chinensis</name>
    <name type="common">Chinese yew</name>
    <name type="synonym">Taxus wallichiana var. chinensis</name>
    <dbReference type="NCBI Taxonomy" id="29808"/>
    <lineage>
        <taxon>Eukaryota</taxon>
        <taxon>Viridiplantae</taxon>
        <taxon>Streptophyta</taxon>
        <taxon>Embryophyta</taxon>
        <taxon>Tracheophyta</taxon>
        <taxon>Spermatophyta</taxon>
        <taxon>Pinopsida</taxon>
        <taxon>Pinidae</taxon>
        <taxon>Conifers II</taxon>
        <taxon>Cupressales</taxon>
        <taxon>Taxaceae</taxon>
        <taxon>Taxus</taxon>
    </lineage>
</organism>
<evidence type="ECO:0000256" key="3">
    <source>
        <dbReference type="PROSITE-ProRule" id="PRU00221"/>
    </source>
</evidence>
<evidence type="ECO:0000256" key="2">
    <source>
        <dbReference type="ARBA" id="ARBA00022737"/>
    </source>
</evidence>
<dbReference type="SUPFAM" id="SSF50978">
    <property type="entry name" value="WD40 repeat-like"/>
    <property type="match status" value="1"/>
</dbReference>
<protein>
    <submittedName>
        <fullName evidence="4">Uncharacterized protein</fullName>
    </submittedName>
</protein>
<dbReference type="Pfam" id="PF23761">
    <property type="entry name" value="Beta-prop_DCAF4"/>
    <property type="match status" value="1"/>
</dbReference>
<sequence>VQNQGAALVDIEQKTLSWLCRSNSDVLSQQFDQSGNLIFCGFRNGTIVSVDTRSEQSAHFASIRRHAISHDTHHFSSNDRASHSIAGKFRVKGNVNLSDAIYMPSAVCSLTVLHSDDKYLLASSMNGTIKLWDRRLVGKGAVQSYEDNINSHTMIQIGVDPTETLLASGGEDSAVRLWSIKTGKLLHTAAVSSPVTTACWPKCR</sequence>
<dbReference type="Proteomes" id="UP000824469">
    <property type="component" value="Unassembled WGS sequence"/>
</dbReference>
<dbReference type="PANTHER" id="PTHR44472:SF1">
    <property type="entry name" value="DDB1 AND CUL4 ASSOCIATED FACTOR 4"/>
    <property type="match status" value="1"/>
</dbReference>
<keyword evidence="1 3" id="KW-0853">WD repeat</keyword>
<feature type="repeat" description="WD" evidence="3">
    <location>
        <begin position="157"/>
        <end position="188"/>
    </location>
</feature>
<dbReference type="EMBL" id="JAHRHJ020000001">
    <property type="protein sequence ID" value="KAH9330258.1"/>
    <property type="molecule type" value="Genomic_DNA"/>
</dbReference>
<reference evidence="4 5" key="1">
    <citation type="journal article" date="2021" name="Nat. Plants">
        <title>The Taxus genome provides insights into paclitaxel biosynthesis.</title>
        <authorList>
            <person name="Xiong X."/>
            <person name="Gou J."/>
            <person name="Liao Q."/>
            <person name="Li Y."/>
            <person name="Zhou Q."/>
            <person name="Bi G."/>
            <person name="Li C."/>
            <person name="Du R."/>
            <person name="Wang X."/>
            <person name="Sun T."/>
            <person name="Guo L."/>
            <person name="Liang H."/>
            <person name="Lu P."/>
            <person name="Wu Y."/>
            <person name="Zhang Z."/>
            <person name="Ro D.K."/>
            <person name="Shang Y."/>
            <person name="Huang S."/>
            <person name="Yan J."/>
        </authorList>
    </citation>
    <scope>NUCLEOTIDE SEQUENCE [LARGE SCALE GENOMIC DNA]</scope>
    <source>
        <strain evidence="4">Ta-2019</strain>
    </source>
</reference>
<evidence type="ECO:0000313" key="5">
    <source>
        <dbReference type="Proteomes" id="UP000824469"/>
    </source>
</evidence>
<keyword evidence="2" id="KW-0677">Repeat</keyword>
<comment type="caution">
    <text evidence="4">The sequence shown here is derived from an EMBL/GenBank/DDBJ whole genome shotgun (WGS) entry which is preliminary data.</text>
</comment>